<dbReference type="Proteomes" id="UP001415169">
    <property type="component" value="Unassembled WGS sequence"/>
</dbReference>
<keyword evidence="10" id="KW-0175">Coiled coil</keyword>
<keyword evidence="5 9" id="KW-0227">DNA damage</keyword>
<dbReference type="CDD" id="cd03241">
    <property type="entry name" value="ABC_RecN"/>
    <property type="match status" value="1"/>
</dbReference>
<evidence type="ECO:0000256" key="2">
    <source>
        <dbReference type="ARBA" id="ARBA00009441"/>
    </source>
</evidence>
<accession>A0ABP7ZCR0</accession>
<reference evidence="12" key="2">
    <citation type="submission" date="2023-12" db="EMBL/GenBank/DDBJ databases">
        <authorList>
            <person name="Sun Q."/>
            <person name="Inoue M."/>
        </authorList>
    </citation>
    <scope>NUCLEOTIDE SEQUENCE</scope>
    <source>
        <strain evidence="12">JCM 17590</strain>
    </source>
</reference>
<comment type="function">
    <text evidence="1 9">May be involved in recombinational repair of damaged DNA.</text>
</comment>
<evidence type="ECO:0000256" key="10">
    <source>
        <dbReference type="SAM" id="Coils"/>
    </source>
</evidence>
<keyword evidence="6" id="KW-0067">ATP-binding</keyword>
<sequence>MYDARERLAAEPRAKGASGMIEEISIRDLGVIAEATLPLGPGFTAITGETGAGKTMVVTALGLLLGERSDSGVVRLGASQSWVEGRWRVPADGEVSERVRESGGDVDPIGESGDAELVLSRSVSPEGRSRAYAGGRSAPVAVLSELGERLVVVHGQSDQIRLKSATAQREALDRFAGPELQASLARYHDVWRRWKDGVAELEELTGDRDRRVREAEELRAALEEIEAAAPQPGEDVELDERIERLENVETLRVAAAEAREQLSAEESDGPDALSLLDGARRALEHAARHDQELGALAETLQAAQYQVTDAAAQLSSYLAGLDVDGAHDLELLQERKALLASLVRKHGDSLEDVIAKLGAGSARLFELDGDAERIEALTQRVADDAQEAEALAGELSKARSEAAAKLETSVTKELAALAMADARIVVEVSDRGELGASGRDQVAILLQPHPGSEPRPLGRGASGGELSRVMLAIEVVLAGTDPVPTFVFDEVDAGVGGAAAIEIGRRLAQLAERSQVLVVTHLAQVAAFANNHLTVVKDTGGAVTESSVRQLEGAEREAEMARLLSGLADSESGVAHARELLELARG</sequence>
<gene>
    <name evidence="12" type="primary">recN</name>
    <name evidence="12" type="ORF">GCM10022286_00070</name>
</gene>
<dbReference type="InterPro" id="IPR027417">
    <property type="entry name" value="P-loop_NTPase"/>
</dbReference>
<dbReference type="Gene3D" id="3.40.50.300">
    <property type="entry name" value="P-loop containing nucleotide triphosphate hydrolases"/>
    <property type="match status" value="2"/>
</dbReference>
<proteinExistence type="inferred from homology"/>
<dbReference type="PANTHER" id="PTHR11059">
    <property type="entry name" value="DNA REPAIR PROTEIN RECN"/>
    <property type="match status" value="1"/>
</dbReference>
<protein>
    <recommendedName>
        <fullName evidence="3 9">DNA repair protein RecN</fullName>
    </recommendedName>
    <alternativeName>
        <fullName evidence="8 9">Recombination protein N</fullName>
    </alternativeName>
</protein>
<comment type="caution">
    <text evidence="12">The sequence shown here is derived from an EMBL/GenBank/DDBJ whole genome shotgun (WGS) entry which is preliminary data.</text>
</comment>
<evidence type="ECO:0000256" key="7">
    <source>
        <dbReference type="ARBA" id="ARBA00023204"/>
    </source>
</evidence>
<evidence type="ECO:0000313" key="12">
    <source>
        <dbReference type="EMBL" id="GAA4153536.1"/>
    </source>
</evidence>
<dbReference type="NCBIfam" id="TIGR00634">
    <property type="entry name" value="recN"/>
    <property type="match status" value="1"/>
</dbReference>
<evidence type="ECO:0000259" key="11">
    <source>
        <dbReference type="Pfam" id="PF02463"/>
    </source>
</evidence>
<dbReference type="SUPFAM" id="SSF52540">
    <property type="entry name" value="P-loop containing nucleoside triphosphate hydrolases"/>
    <property type="match status" value="1"/>
</dbReference>
<evidence type="ECO:0000256" key="1">
    <source>
        <dbReference type="ARBA" id="ARBA00003618"/>
    </source>
</evidence>
<evidence type="ECO:0000256" key="3">
    <source>
        <dbReference type="ARBA" id="ARBA00021315"/>
    </source>
</evidence>
<name>A0ABP7ZCR0_9MICO</name>
<evidence type="ECO:0000256" key="8">
    <source>
        <dbReference type="ARBA" id="ARBA00033408"/>
    </source>
</evidence>
<dbReference type="EMBL" id="BAABBV010000001">
    <property type="protein sequence ID" value="GAA4153536.1"/>
    <property type="molecule type" value="Genomic_DNA"/>
</dbReference>
<feature type="coiled-coil region" evidence="10">
    <location>
        <begin position="201"/>
        <end position="268"/>
    </location>
</feature>
<dbReference type="PIRSF" id="PIRSF003128">
    <property type="entry name" value="RecN"/>
    <property type="match status" value="1"/>
</dbReference>
<evidence type="ECO:0000256" key="6">
    <source>
        <dbReference type="ARBA" id="ARBA00022840"/>
    </source>
</evidence>
<comment type="similarity">
    <text evidence="2 9">Belongs to the RecN family.</text>
</comment>
<feature type="domain" description="RecF/RecN/SMC N-terminal" evidence="11">
    <location>
        <begin position="21"/>
        <end position="539"/>
    </location>
</feature>
<keyword evidence="4" id="KW-0547">Nucleotide-binding</keyword>
<evidence type="ECO:0000313" key="13">
    <source>
        <dbReference type="Proteomes" id="UP001415169"/>
    </source>
</evidence>
<evidence type="ECO:0000256" key="9">
    <source>
        <dbReference type="PIRNR" id="PIRNR003128"/>
    </source>
</evidence>
<evidence type="ECO:0000256" key="4">
    <source>
        <dbReference type="ARBA" id="ARBA00022741"/>
    </source>
</evidence>
<dbReference type="Pfam" id="PF02463">
    <property type="entry name" value="SMC_N"/>
    <property type="match status" value="1"/>
</dbReference>
<organism evidence="12 13">
    <name type="scientific">Gryllotalpicola daejeonensis</name>
    <dbReference type="NCBI Taxonomy" id="993087"/>
    <lineage>
        <taxon>Bacteria</taxon>
        <taxon>Bacillati</taxon>
        <taxon>Actinomycetota</taxon>
        <taxon>Actinomycetes</taxon>
        <taxon>Micrococcales</taxon>
        <taxon>Microbacteriaceae</taxon>
        <taxon>Gryllotalpicola</taxon>
    </lineage>
</organism>
<dbReference type="PANTHER" id="PTHR11059:SF0">
    <property type="entry name" value="DNA REPAIR PROTEIN RECN"/>
    <property type="match status" value="1"/>
</dbReference>
<dbReference type="InterPro" id="IPR004604">
    <property type="entry name" value="DNA_recomb/repair_RecN"/>
</dbReference>
<keyword evidence="7 9" id="KW-0234">DNA repair</keyword>
<keyword evidence="13" id="KW-1185">Reference proteome</keyword>
<dbReference type="InterPro" id="IPR003395">
    <property type="entry name" value="RecF/RecN/SMC_N"/>
</dbReference>
<reference evidence="12" key="1">
    <citation type="journal article" date="2014" name="Int. J. Syst. Evol. Microbiol.">
        <title>Complete genome of a new Firmicutes species belonging to the dominant human colonic microbiota ('Ruminococcus bicirculans') reveals two chromosomes and a selective capacity to utilize plant glucans.</title>
        <authorList>
            <consortium name="NISC Comparative Sequencing Program"/>
            <person name="Wegmann U."/>
            <person name="Louis P."/>
            <person name="Goesmann A."/>
            <person name="Henrissat B."/>
            <person name="Duncan S.H."/>
            <person name="Flint H.J."/>
        </authorList>
    </citation>
    <scope>NUCLEOTIDE SEQUENCE</scope>
    <source>
        <strain evidence="12">JCM 17590</strain>
    </source>
</reference>
<evidence type="ECO:0000256" key="5">
    <source>
        <dbReference type="ARBA" id="ARBA00022763"/>
    </source>
</evidence>